<sequence length="457" mass="50420">MIRLRSVTERTSDNQYQKLEANGKQAGLALLSGCTADWCPCDTSDGTTTLSTPLWTTDGTSPGSTPWWWLVSSTSTATSEASSPHWRRKSQLCWCTTTSQPPSPTPSVTPTPVLNQCSCNDKNIWLDVYFLIDASFAMTSAGFDGATAFVESVLFKMTLGQAYGQQSRVGFITYAADANKRYDLTSFRSTDDMINNADLTYDGTRGTNIEAAIQLASTSFDTSAHRDNAQKVIVIVASDYQKGSYNDPTVAAETFKEDGGYIITVEYLQEHGEPIPVLSTLASGPLFQFTNRYGNLTTEDIRTAFCKANCFCPTNYNPYNQGDIVPLGGCYRPVPISSVQVLAAKNCRQHHNAILAKVEDRSKALFLSTLFPSKTKFWIGLKLINGIYQWPDGTRLQSNDYQMWAPGYPNSGAGECVYMYQYSGFSFGWFNDDCGDDQSYVCQNVPCSADNYCSTRT</sequence>
<dbReference type="OrthoDB" id="5862648at2759"/>
<dbReference type="SMART" id="SM00034">
    <property type="entry name" value="CLECT"/>
    <property type="match status" value="1"/>
</dbReference>
<keyword evidence="1" id="KW-1015">Disulfide bond</keyword>
<accession>A0A016TTY4</accession>
<dbReference type="STRING" id="53326.A0A016TTY4"/>
<dbReference type="PROSITE" id="PS50041">
    <property type="entry name" value="C_TYPE_LECTIN_2"/>
    <property type="match status" value="1"/>
</dbReference>
<evidence type="ECO:0000259" key="2">
    <source>
        <dbReference type="PROSITE" id="PS50041"/>
    </source>
</evidence>
<name>A0A016TTY4_9BILA</name>
<dbReference type="InterPro" id="IPR016187">
    <property type="entry name" value="CTDL_fold"/>
</dbReference>
<evidence type="ECO:0000313" key="5">
    <source>
        <dbReference type="Proteomes" id="UP000024635"/>
    </source>
</evidence>
<dbReference type="Proteomes" id="UP000024635">
    <property type="component" value="Unassembled WGS sequence"/>
</dbReference>
<dbReference type="Pfam" id="PF00092">
    <property type="entry name" value="VWA"/>
    <property type="match status" value="1"/>
</dbReference>
<dbReference type="InterPro" id="IPR002035">
    <property type="entry name" value="VWF_A"/>
</dbReference>
<dbReference type="AlphaFoldDB" id="A0A016TTY4"/>
<dbReference type="PANTHER" id="PTHR31024">
    <property type="entry name" value="C-TYPE LECTIN"/>
    <property type="match status" value="1"/>
</dbReference>
<evidence type="ECO:0000313" key="4">
    <source>
        <dbReference type="EMBL" id="EYC06265.1"/>
    </source>
</evidence>
<feature type="domain" description="C-type lectin" evidence="2">
    <location>
        <begin position="328"/>
        <end position="443"/>
    </location>
</feature>
<keyword evidence="5" id="KW-1185">Reference proteome</keyword>
<dbReference type="EMBL" id="JARK01001413">
    <property type="protein sequence ID" value="EYC06265.1"/>
    <property type="molecule type" value="Genomic_DNA"/>
</dbReference>
<dbReference type="Gene3D" id="3.10.100.10">
    <property type="entry name" value="Mannose-Binding Protein A, subunit A"/>
    <property type="match status" value="1"/>
</dbReference>
<dbReference type="InterPro" id="IPR018378">
    <property type="entry name" value="C-type_lectin_CS"/>
</dbReference>
<dbReference type="Pfam" id="PF00059">
    <property type="entry name" value="Lectin_C"/>
    <property type="match status" value="1"/>
</dbReference>
<proteinExistence type="predicted"/>
<evidence type="ECO:0000256" key="1">
    <source>
        <dbReference type="ARBA" id="ARBA00023157"/>
    </source>
</evidence>
<dbReference type="Gene3D" id="3.40.50.410">
    <property type="entry name" value="von Willebrand factor, type A domain"/>
    <property type="match status" value="1"/>
</dbReference>
<dbReference type="PROSITE" id="PS50234">
    <property type="entry name" value="VWFA"/>
    <property type="match status" value="1"/>
</dbReference>
<dbReference type="SMART" id="SM00327">
    <property type="entry name" value="VWA"/>
    <property type="match status" value="1"/>
</dbReference>
<evidence type="ECO:0000259" key="3">
    <source>
        <dbReference type="PROSITE" id="PS50234"/>
    </source>
</evidence>
<dbReference type="InterPro" id="IPR001304">
    <property type="entry name" value="C-type_lectin-like"/>
</dbReference>
<dbReference type="PANTHER" id="PTHR31024:SF3">
    <property type="entry name" value="C-TYPE LECTIN-RELATED"/>
    <property type="match status" value="1"/>
</dbReference>
<gene>
    <name evidence="4" type="primary">Acey_s0077.g1112</name>
    <name evidence="4" type="ORF">Y032_0077g1112</name>
</gene>
<organism evidence="4 5">
    <name type="scientific">Ancylostoma ceylanicum</name>
    <dbReference type="NCBI Taxonomy" id="53326"/>
    <lineage>
        <taxon>Eukaryota</taxon>
        <taxon>Metazoa</taxon>
        <taxon>Ecdysozoa</taxon>
        <taxon>Nematoda</taxon>
        <taxon>Chromadorea</taxon>
        <taxon>Rhabditida</taxon>
        <taxon>Rhabditina</taxon>
        <taxon>Rhabditomorpha</taxon>
        <taxon>Strongyloidea</taxon>
        <taxon>Ancylostomatidae</taxon>
        <taxon>Ancylostomatinae</taxon>
        <taxon>Ancylostoma</taxon>
    </lineage>
</organism>
<reference evidence="5" key="1">
    <citation type="journal article" date="2015" name="Nat. Genet.">
        <title>The genome and transcriptome of the zoonotic hookworm Ancylostoma ceylanicum identify infection-specific gene families.</title>
        <authorList>
            <person name="Schwarz E.M."/>
            <person name="Hu Y."/>
            <person name="Antoshechkin I."/>
            <person name="Miller M.M."/>
            <person name="Sternberg P.W."/>
            <person name="Aroian R.V."/>
        </authorList>
    </citation>
    <scope>NUCLEOTIDE SEQUENCE</scope>
    <source>
        <strain evidence="5">HY135</strain>
    </source>
</reference>
<dbReference type="InterPro" id="IPR016186">
    <property type="entry name" value="C-type_lectin-like/link_sf"/>
</dbReference>
<feature type="domain" description="VWFA" evidence="3">
    <location>
        <begin position="127"/>
        <end position="283"/>
    </location>
</feature>
<dbReference type="CDD" id="cd00037">
    <property type="entry name" value="CLECT"/>
    <property type="match status" value="1"/>
</dbReference>
<dbReference type="PROSITE" id="PS00615">
    <property type="entry name" value="C_TYPE_LECTIN_1"/>
    <property type="match status" value="1"/>
</dbReference>
<evidence type="ECO:0008006" key="6">
    <source>
        <dbReference type="Google" id="ProtNLM"/>
    </source>
</evidence>
<dbReference type="SUPFAM" id="SSF53300">
    <property type="entry name" value="vWA-like"/>
    <property type="match status" value="1"/>
</dbReference>
<protein>
    <recommendedName>
        <fullName evidence="6">von Willebrand factor type A domain protein</fullName>
    </recommendedName>
</protein>
<comment type="caution">
    <text evidence="4">The sequence shown here is derived from an EMBL/GenBank/DDBJ whole genome shotgun (WGS) entry which is preliminary data.</text>
</comment>
<dbReference type="InterPro" id="IPR036465">
    <property type="entry name" value="vWFA_dom_sf"/>
</dbReference>
<dbReference type="SUPFAM" id="SSF56436">
    <property type="entry name" value="C-type lectin-like"/>
    <property type="match status" value="1"/>
</dbReference>